<reference evidence="1" key="1">
    <citation type="submission" date="2020-07" db="EMBL/GenBank/DDBJ databases">
        <title>The High-quality genome of the commercially important snow crab, Chionoecetes opilio.</title>
        <authorList>
            <person name="Jeong J.-H."/>
            <person name="Ryu S."/>
        </authorList>
    </citation>
    <scope>NUCLEOTIDE SEQUENCE</scope>
    <source>
        <strain evidence="1">MADBK_172401_WGS</strain>
        <tissue evidence="1">Digestive gland</tissue>
    </source>
</reference>
<keyword evidence="2" id="KW-1185">Reference proteome</keyword>
<evidence type="ECO:0000313" key="2">
    <source>
        <dbReference type="Proteomes" id="UP000770661"/>
    </source>
</evidence>
<name>A0A8J5CJ19_CHIOP</name>
<dbReference type="Proteomes" id="UP000770661">
    <property type="component" value="Unassembled WGS sequence"/>
</dbReference>
<protein>
    <submittedName>
        <fullName evidence="1">Uncharacterized protein</fullName>
    </submittedName>
</protein>
<evidence type="ECO:0000313" key="1">
    <source>
        <dbReference type="EMBL" id="KAG0712845.1"/>
    </source>
</evidence>
<proteinExistence type="predicted"/>
<sequence>METGRSGGGRDTWKLAAGGSDMGGTSWLKGWYEDLGLIADMSIGLREVREEATGGYAVGSPDVVSLTSTSFSIFESPLLLERIRLEGLWVAEVMVWAGQGRGSESWLAVSGWLGEDVPCADGCLDGRGGSSAAAIFLEDVVIGGRGSRSRRSDRAQTWRRPHSSLGVREAVKSLLPAGNMVLGRGRRNYMRKYERDIKPEALERQGITNTKHVLFTRTIPYIDNILMRGECRTMTDIVEFALSLLQDGEVVTSTFQNCDMKQLIISHYGESVKICPNSRVNESDIFFSSDITADDLAIKLKNQGVMRGWQQVERLIHGRRIWSARQLL</sequence>
<comment type="caution">
    <text evidence="1">The sequence shown here is derived from an EMBL/GenBank/DDBJ whole genome shotgun (WGS) entry which is preliminary data.</text>
</comment>
<organism evidence="1 2">
    <name type="scientific">Chionoecetes opilio</name>
    <name type="common">Atlantic snow crab</name>
    <name type="synonym">Cancer opilio</name>
    <dbReference type="NCBI Taxonomy" id="41210"/>
    <lineage>
        <taxon>Eukaryota</taxon>
        <taxon>Metazoa</taxon>
        <taxon>Ecdysozoa</taxon>
        <taxon>Arthropoda</taxon>
        <taxon>Crustacea</taxon>
        <taxon>Multicrustacea</taxon>
        <taxon>Malacostraca</taxon>
        <taxon>Eumalacostraca</taxon>
        <taxon>Eucarida</taxon>
        <taxon>Decapoda</taxon>
        <taxon>Pleocyemata</taxon>
        <taxon>Brachyura</taxon>
        <taxon>Eubrachyura</taxon>
        <taxon>Majoidea</taxon>
        <taxon>Majidae</taxon>
        <taxon>Chionoecetes</taxon>
    </lineage>
</organism>
<accession>A0A8J5CJ19</accession>
<dbReference type="AlphaFoldDB" id="A0A8J5CJ19"/>
<dbReference type="EMBL" id="JACEEZ010022040">
    <property type="protein sequence ID" value="KAG0712845.1"/>
    <property type="molecule type" value="Genomic_DNA"/>
</dbReference>
<gene>
    <name evidence="1" type="ORF">GWK47_017512</name>
</gene>